<accession>A0A4Z2HUU8</accession>
<evidence type="ECO:0000313" key="3">
    <source>
        <dbReference type="Proteomes" id="UP000314294"/>
    </source>
</evidence>
<organism evidence="2 3">
    <name type="scientific">Liparis tanakae</name>
    <name type="common">Tanaka's snailfish</name>
    <dbReference type="NCBI Taxonomy" id="230148"/>
    <lineage>
        <taxon>Eukaryota</taxon>
        <taxon>Metazoa</taxon>
        <taxon>Chordata</taxon>
        <taxon>Craniata</taxon>
        <taxon>Vertebrata</taxon>
        <taxon>Euteleostomi</taxon>
        <taxon>Actinopterygii</taxon>
        <taxon>Neopterygii</taxon>
        <taxon>Teleostei</taxon>
        <taxon>Neoteleostei</taxon>
        <taxon>Acanthomorphata</taxon>
        <taxon>Eupercaria</taxon>
        <taxon>Perciformes</taxon>
        <taxon>Cottioidei</taxon>
        <taxon>Cottales</taxon>
        <taxon>Liparidae</taxon>
        <taxon>Liparis</taxon>
    </lineage>
</organism>
<evidence type="ECO:0000313" key="2">
    <source>
        <dbReference type="EMBL" id="TNN69341.1"/>
    </source>
</evidence>
<dbReference type="AlphaFoldDB" id="A0A4Z2HUU8"/>
<gene>
    <name evidence="2" type="ORF">EYF80_020492</name>
</gene>
<feature type="compositionally biased region" description="Basic and acidic residues" evidence="1">
    <location>
        <begin position="154"/>
        <end position="168"/>
    </location>
</feature>
<comment type="caution">
    <text evidence="2">The sequence shown here is derived from an EMBL/GenBank/DDBJ whole genome shotgun (WGS) entry which is preliminary data.</text>
</comment>
<dbReference type="Proteomes" id="UP000314294">
    <property type="component" value="Unassembled WGS sequence"/>
</dbReference>
<keyword evidence="3" id="KW-1185">Reference proteome</keyword>
<dbReference type="EMBL" id="SRLO01000177">
    <property type="protein sequence ID" value="TNN69341.1"/>
    <property type="molecule type" value="Genomic_DNA"/>
</dbReference>
<evidence type="ECO:0000256" key="1">
    <source>
        <dbReference type="SAM" id="MobiDB-lite"/>
    </source>
</evidence>
<proteinExistence type="predicted"/>
<protein>
    <submittedName>
        <fullName evidence="2">Uncharacterized protein</fullName>
    </submittedName>
</protein>
<reference evidence="2 3" key="1">
    <citation type="submission" date="2019-03" db="EMBL/GenBank/DDBJ databases">
        <title>First draft genome of Liparis tanakae, snailfish: a comprehensive survey of snailfish specific genes.</title>
        <authorList>
            <person name="Kim W."/>
            <person name="Song I."/>
            <person name="Jeong J.-H."/>
            <person name="Kim D."/>
            <person name="Kim S."/>
            <person name="Ryu S."/>
            <person name="Song J.Y."/>
            <person name="Lee S.K."/>
        </authorList>
    </citation>
    <scope>NUCLEOTIDE SEQUENCE [LARGE SCALE GENOMIC DNA]</scope>
    <source>
        <tissue evidence="2">Muscle</tissue>
    </source>
</reference>
<name>A0A4Z2HUU8_9TELE</name>
<sequence>MPMLLQATAPGAIAWQQALPEAPEQSDFPLTRMPGLPVGWSTRLQCLQEPLREFSPTCRSPGGSLGLEFRLRALDRGVVGNCFSAETNRLRPFTSIDITVNTYFYPQEAGHGARCCSCRAKYSGCCSFQRHRWGSCHVGSEDKRDAPVNASRRPPSDPDEGREGKATK</sequence>
<feature type="region of interest" description="Disordered" evidence="1">
    <location>
        <begin position="140"/>
        <end position="168"/>
    </location>
</feature>